<evidence type="ECO:0000256" key="16">
    <source>
        <dbReference type="PIRSR" id="PIRSR038885-1"/>
    </source>
</evidence>
<feature type="transmembrane region" description="Helical" evidence="18">
    <location>
        <begin position="181"/>
        <end position="201"/>
    </location>
</feature>
<comment type="cofactor">
    <cofactor evidence="18">
        <name>heme b</name>
        <dbReference type="ChEBI" id="CHEBI:60344"/>
    </cofactor>
    <text evidence="18">Binds 2 heme groups non-covalently.</text>
</comment>
<evidence type="ECO:0000256" key="9">
    <source>
        <dbReference type="ARBA" id="ARBA00022792"/>
    </source>
</evidence>
<dbReference type="GO" id="GO:0006122">
    <property type="term" value="P:mitochondrial electron transport, ubiquinol to cytochrome c"/>
    <property type="evidence" value="ECO:0007669"/>
    <property type="project" value="TreeGrafter"/>
</dbReference>
<accession>A0A2Z5RG75</accession>
<dbReference type="PANTHER" id="PTHR19271:SF16">
    <property type="entry name" value="CYTOCHROME B"/>
    <property type="match status" value="1"/>
</dbReference>
<gene>
    <name evidence="21" type="primary">CYTB</name>
</gene>
<dbReference type="Gene3D" id="1.20.810.10">
    <property type="entry name" value="Cytochrome Bc1 Complex, Chain C"/>
    <property type="match status" value="1"/>
</dbReference>
<feature type="transmembrane region" description="Helical" evidence="18">
    <location>
        <begin position="289"/>
        <end position="309"/>
    </location>
</feature>
<organism evidence="21">
    <name type="scientific">Eptatretus atami</name>
    <dbReference type="NCBI Taxonomy" id="50612"/>
    <lineage>
        <taxon>Eukaryota</taxon>
        <taxon>Metazoa</taxon>
        <taxon>Chordata</taxon>
        <taxon>Craniata</taxon>
        <taxon>Vertebrata</taxon>
        <taxon>Cyclostomata</taxon>
        <taxon>Myxini</taxon>
        <taxon>Myxiniformes</taxon>
        <taxon>Myxinidae</taxon>
        <taxon>Eptatretinae</taxon>
        <taxon>Eptatretus</taxon>
    </lineage>
</organism>
<evidence type="ECO:0000259" key="19">
    <source>
        <dbReference type="PROSITE" id="PS51002"/>
    </source>
</evidence>
<evidence type="ECO:0000256" key="14">
    <source>
        <dbReference type="ARBA" id="ARBA00023128"/>
    </source>
</evidence>
<evidence type="ECO:0000256" key="18">
    <source>
        <dbReference type="RuleBase" id="RU362117"/>
    </source>
</evidence>
<keyword evidence="9" id="KW-0999">Mitochondrion inner membrane</keyword>
<comment type="subcellular location">
    <subcellularLocation>
        <location evidence="2">Mitochondrion inner membrane</location>
        <topology evidence="2">Multi-pass membrane protein</topology>
    </subcellularLocation>
</comment>
<evidence type="ECO:0000256" key="3">
    <source>
        <dbReference type="ARBA" id="ARBA00013531"/>
    </source>
</evidence>
<comment type="similarity">
    <text evidence="18">Belongs to the cytochrome b family.</text>
</comment>
<dbReference type="SUPFAM" id="SSF81648">
    <property type="entry name" value="a domain/subunit of cytochrome bc1 complex (Ubiquinol-cytochrome c reductase)"/>
    <property type="match status" value="1"/>
</dbReference>
<dbReference type="GO" id="GO:0045275">
    <property type="term" value="C:respiratory chain complex III"/>
    <property type="evidence" value="ECO:0007669"/>
    <property type="project" value="InterPro"/>
</dbReference>
<evidence type="ECO:0000256" key="2">
    <source>
        <dbReference type="ARBA" id="ARBA00004448"/>
    </source>
</evidence>
<evidence type="ECO:0000256" key="12">
    <source>
        <dbReference type="ARBA" id="ARBA00023004"/>
    </source>
</evidence>
<dbReference type="InterPro" id="IPR036150">
    <property type="entry name" value="Cyt_b/b6_C_sf"/>
</dbReference>
<keyword evidence="13" id="KW-0830">Ubiquinone</keyword>
<dbReference type="InterPro" id="IPR030689">
    <property type="entry name" value="Cytochrome_b"/>
</dbReference>
<dbReference type="GO" id="GO:0008121">
    <property type="term" value="F:quinol-cytochrome-c reductase activity"/>
    <property type="evidence" value="ECO:0007669"/>
    <property type="project" value="InterPro"/>
</dbReference>
<dbReference type="GO" id="GO:0005743">
    <property type="term" value="C:mitochondrial inner membrane"/>
    <property type="evidence" value="ECO:0007669"/>
    <property type="project" value="UniProtKB-SubCell"/>
</dbReference>
<feature type="transmembrane region" description="Helical" evidence="18">
    <location>
        <begin position="141"/>
        <end position="161"/>
    </location>
</feature>
<dbReference type="PROSITE" id="PS51003">
    <property type="entry name" value="CYTB_CTER"/>
    <property type="match status" value="1"/>
</dbReference>
<feature type="domain" description="Cytochrome b/b6 C-terminal region profile" evidence="20">
    <location>
        <begin position="211"/>
        <end position="381"/>
    </location>
</feature>
<keyword evidence="8 17" id="KW-0479">Metal-binding</keyword>
<feature type="transmembrane region" description="Helical" evidence="18">
    <location>
        <begin position="321"/>
        <end position="344"/>
    </location>
</feature>
<evidence type="ECO:0000256" key="7">
    <source>
        <dbReference type="ARBA" id="ARBA00022692"/>
    </source>
</evidence>
<dbReference type="PROSITE" id="PS51002">
    <property type="entry name" value="CYTB_NTER"/>
    <property type="match status" value="1"/>
</dbReference>
<feature type="transmembrane region" description="Helical" evidence="18">
    <location>
        <begin position="88"/>
        <end position="108"/>
    </location>
</feature>
<comment type="cofactor">
    <cofactor evidence="17">
        <name>heme</name>
        <dbReference type="ChEBI" id="CHEBI:30413"/>
    </cofactor>
    <text evidence="17">Binds 2 heme groups non-covalently.</text>
</comment>
<feature type="transmembrane region" description="Helical" evidence="18">
    <location>
        <begin position="30"/>
        <end position="52"/>
    </location>
</feature>
<feature type="binding site" description="axial binding residue" evidence="17">
    <location>
        <position position="98"/>
    </location>
    <ligand>
        <name>heme b</name>
        <dbReference type="ChEBI" id="CHEBI:60344"/>
        <label>b566</label>
    </ligand>
    <ligandPart>
        <name>Fe</name>
        <dbReference type="ChEBI" id="CHEBI:18248"/>
    </ligandPart>
</feature>
<evidence type="ECO:0000256" key="17">
    <source>
        <dbReference type="PIRSR" id="PIRSR038885-2"/>
    </source>
</evidence>
<feature type="binding site" description="axial binding residue" evidence="17">
    <location>
        <position position="84"/>
    </location>
    <ligand>
        <name>heme b</name>
        <dbReference type="ChEBI" id="CHEBI:60344"/>
        <label>b562</label>
    </ligand>
    <ligandPart>
        <name>Fe</name>
        <dbReference type="ChEBI" id="CHEBI:18248"/>
    </ligandPart>
</feature>
<dbReference type="InterPro" id="IPR005798">
    <property type="entry name" value="Cyt_b/b6_C"/>
</dbReference>
<feature type="binding site" description="axial binding residue" evidence="17">
    <location>
        <position position="197"/>
    </location>
    <ligand>
        <name>heme b</name>
        <dbReference type="ChEBI" id="CHEBI:60344"/>
        <label>b566</label>
    </ligand>
    <ligandPart>
        <name>Fe</name>
        <dbReference type="ChEBI" id="CHEBI:18248"/>
    </ligandPart>
</feature>
<keyword evidence="4 18" id="KW-0813">Transport</keyword>
<feature type="binding site" evidence="16">
    <location>
        <position position="202"/>
    </location>
    <ligand>
        <name>a ubiquinone</name>
        <dbReference type="ChEBI" id="CHEBI:16389"/>
    </ligand>
</feature>
<feature type="transmembrane region" description="Helical" evidence="18">
    <location>
        <begin position="350"/>
        <end position="370"/>
    </location>
</feature>
<keyword evidence="7 18" id="KW-0812">Transmembrane</keyword>
<evidence type="ECO:0000313" key="21">
    <source>
        <dbReference type="EMBL" id="BAX30190.1"/>
    </source>
</evidence>
<dbReference type="InterPro" id="IPR005797">
    <property type="entry name" value="Cyt_b/b6_N"/>
</dbReference>
<protein>
    <recommendedName>
        <fullName evidence="3 18">Cytochrome b</fullName>
    </recommendedName>
</protein>
<dbReference type="PANTHER" id="PTHR19271">
    <property type="entry name" value="CYTOCHROME B"/>
    <property type="match status" value="1"/>
</dbReference>
<geneLocation type="mitochondrion" evidence="21"/>
<dbReference type="InterPro" id="IPR016174">
    <property type="entry name" value="Di-haem_cyt_TM"/>
</dbReference>
<proteinExistence type="inferred from homology"/>
<keyword evidence="11 18" id="KW-1133">Transmembrane helix</keyword>
<keyword evidence="12 17" id="KW-0408">Iron</keyword>
<evidence type="ECO:0000256" key="5">
    <source>
        <dbReference type="ARBA" id="ARBA00022617"/>
    </source>
</evidence>
<feature type="transmembrane region" description="Helical" evidence="18">
    <location>
        <begin position="114"/>
        <end position="134"/>
    </location>
</feature>
<feature type="binding site" description="axial binding residue" evidence="17">
    <location>
        <position position="183"/>
    </location>
    <ligand>
        <name>heme b</name>
        <dbReference type="ChEBI" id="CHEBI:60344"/>
        <label>b562</label>
    </ligand>
    <ligandPart>
        <name>Fe</name>
        <dbReference type="ChEBI" id="CHEBI:18248"/>
    </ligandPart>
</feature>
<evidence type="ECO:0000256" key="4">
    <source>
        <dbReference type="ARBA" id="ARBA00022448"/>
    </source>
</evidence>
<dbReference type="EMBL" id="AP017471">
    <property type="protein sequence ID" value="BAX30190.1"/>
    <property type="molecule type" value="Genomic_DNA"/>
</dbReference>
<keyword evidence="14 18" id="KW-0496">Mitochondrion</keyword>
<evidence type="ECO:0000256" key="11">
    <source>
        <dbReference type="ARBA" id="ARBA00022989"/>
    </source>
</evidence>
<dbReference type="CDD" id="cd00284">
    <property type="entry name" value="Cytochrome_b_N"/>
    <property type="match status" value="1"/>
</dbReference>
<dbReference type="GO" id="GO:0046872">
    <property type="term" value="F:metal ion binding"/>
    <property type="evidence" value="ECO:0007669"/>
    <property type="project" value="UniProtKB-UniRule"/>
</dbReference>
<feature type="transmembrane region" description="Helical" evidence="18">
    <location>
        <begin position="230"/>
        <end position="250"/>
    </location>
</feature>
<keyword evidence="6 18" id="KW-0679">Respiratory chain</keyword>
<dbReference type="InterPro" id="IPR048260">
    <property type="entry name" value="Cytochrome_b_C_euk/bac"/>
</dbReference>
<evidence type="ECO:0000256" key="15">
    <source>
        <dbReference type="ARBA" id="ARBA00023136"/>
    </source>
</evidence>
<evidence type="ECO:0000256" key="10">
    <source>
        <dbReference type="ARBA" id="ARBA00022982"/>
    </source>
</evidence>
<evidence type="ECO:0000259" key="20">
    <source>
        <dbReference type="PROSITE" id="PS51003"/>
    </source>
</evidence>
<dbReference type="CDD" id="cd00290">
    <property type="entry name" value="cytochrome_b_C"/>
    <property type="match status" value="1"/>
</dbReference>
<reference evidence="21" key="1">
    <citation type="journal article" date="2017" name="Mol. Phylogenet. Evol.">
        <title>Evolution of the RH gene family in vertebrates revealed by brown hagfish (Eptatretus atami) genome sequences.</title>
        <authorList>
            <person name="Suzuki A."/>
            <person name="Komata H."/>
            <person name="Iwashita S."/>
            <person name="Seto S."/>
            <person name="Ikeya H."/>
            <person name="Tabata M."/>
            <person name="Kitano T."/>
        </authorList>
    </citation>
    <scope>NUCLEOTIDE SEQUENCE</scope>
    <source>
        <strain evidence="21">KN1</strain>
    </source>
</reference>
<name>A0A2Z5RG75_9VERT</name>
<comment type="function">
    <text evidence="1 18">Component of the ubiquinol-cytochrome c reductase complex (complex III or cytochrome b-c1 complex) that is part of the mitochondrial respiratory chain. The b-c1 complex mediates electron transfer from ubiquinol to cytochrome c. Contributes to the generation of a proton gradient across the mitochondrial membrane that is then used for ATP synthesis.</text>
</comment>
<dbReference type="InterPro" id="IPR048259">
    <property type="entry name" value="Cytochrome_b_N_euk/bac"/>
</dbReference>
<evidence type="ECO:0000256" key="13">
    <source>
        <dbReference type="ARBA" id="ARBA00023075"/>
    </source>
</evidence>
<dbReference type="AlphaFoldDB" id="A0A2Z5RG75"/>
<dbReference type="GO" id="GO:0016491">
    <property type="term" value="F:oxidoreductase activity"/>
    <property type="evidence" value="ECO:0007669"/>
    <property type="project" value="UniProtKB-UniRule"/>
</dbReference>
<feature type="domain" description="Cytochrome b/b6 N-terminal region profile" evidence="19">
    <location>
        <begin position="1"/>
        <end position="210"/>
    </location>
</feature>
<sequence>MTKIFRKSNPLNKMINSSLIDLPSPSNISYLWNFGSLIGLCLTLQIISGLLLTMHFSPSINLAFDSTVHIVRDVYGGWFIRNVHISGASLFFTCMFIHIGRGIYYGSFKNLKTWYSGVILFILSMLTAFLGYVLPWGQMSFWAATVITNLLSAVPMMGGTLVETVWGGYSVGDPTLKRFLVLHFLMPFSMIAVSLIHLVFLHETGSNNPMGINPNMDKIPFHPYFSFKDILGFSILLTFLITFSLLLPYLTTDPDNFSPANSMVTPPHIKPEWYFLFAYSILRAIPNKLGGIIALVMSLSVLLLMPILIRSNKRSMTFMPLMQVTFWLMVCNFIFLSWLGAMPLEPPFTLMSQISSFIYFFIFFVMFPLISRKEDEILEFHAMYL</sequence>
<dbReference type="SUPFAM" id="SSF81342">
    <property type="entry name" value="Transmembrane di-heme cytochromes"/>
    <property type="match status" value="1"/>
</dbReference>
<keyword evidence="10 18" id="KW-0249">Electron transport</keyword>
<dbReference type="PIRSF" id="PIRSF038885">
    <property type="entry name" value="COB"/>
    <property type="match status" value="1"/>
</dbReference>
<dbReference type="Pfam" id="PF00033">
    <property type="entry name" value="Cytochrome_B"/>
    <property type="match status" value="1"/>
</dbReference>
<evidence type="ECO:0000256" key="8">
    <source>
        <dbReference type="ARBA" id="ARBA00022723"/>
    </source>
</evidence>
<dbReference type="Pfam" id="PF00032">
    <property type="entry name" value="Cytochrom_B_C"/>
    <property type="match status" value="1"/>
</dbReference>
<dbReference type="InterPro" id="IPR027387">
    <property type="entry name" value="Cytb/b6-like_sf"/>
</dbReference>
<keyword evidence="5 17" id="KW-0349">Heme</keyword>
<evidence type="ECO:0000256" key="6">
    <source>
        <dbReference type="ARBA" id="ARBA00022660"/>
    </source>
</evidence>
<evidence type="ECO:0000256" key="1">
    <source>
        <dbReference type="ARBA" id="ARBA00002566"/>
    </source>
</evidence>
<keyword evidence="15 18" id="KW-0472">Membrane</keyword>